<protein>
    <recommendedName>
        <fullName evidence="3">C2H2-type domain-containing protein</fullName>
    </recommendedName>
</protein>
<dbReference type="SUPFAM" id="SSF57667">
    <property type="entry name" value="beta-beta-alpha zinc fingers"/>
    <property type="match status" value="1"/>
</dbReference>
<organism evidence="4 5">
    <name type="scientific">Phlebiopsis gigantea (strain 11061_1 CR5-6)</name>
    <name type="common">White-rot fungus</name>
    <name type="synonym">Peniophora gigantea</name>
    <dbReference type="NCBI Taxonomy" id="745531"/>
    <lineage>
        <taxon>Eukaryota</taxon>
        <taxon>Fungi</taxon>
        <taxon>Dikarya</taxon>
        <taxon>Basidiomycota</taxon>
        <taxon>Agaricomycotina</taxon>
        <taxon>Agaricomycetes</taxon>
        <taxon>Polyporales</taxon>
        <taxon>Phanerochaetaceae</taxon>
        <taxon>Phlebiopsis</taxon>
    </lineage>
</organism>
<reference evidence="4 5" key="1">
    <citation type="journal article" date="2014" name="PLoS Genet.">
        <title>Analysis of the Phlebiopsis gigantea genome, transcriptome and secretome provides insight into its pioneer colonization strategies of wood.</title>
        <authorList>
            <person name="Hori C."/>
            <person name="Ishida T."/>
            <person name="Igarashi K."/>
            <person name="Samejima M."/>
            <person name="Suzuki H."/>
            <person name="Master E."/>
            <person name="Ferreira P."/>
            <person name="Ruiz-Duenas F.J."/>
            <person name="Held B."/>
            <person name="Canessa P."/>
            <person name="Larrondo L.F."/>
            <person name="Schmoll M."/>
            <person name="Druzhinina I.S."/>
            <person name="Kubicek C.P."/>
            <person name="Gaskell J.A."/>
            <person name="Kersten P."/>
            <person name="St John F."/>
            <person name="Glasner J."/>
            <person name="Sabat G."/>
            <person name="Splinter BonDurant S."/>
            <person name="Syed K."/>
            <person name="Yadav J."/>
            <person name="Mgbeahuruike A.C."/>
            <person name="Kovalchuk A."/>
            <person name="Asiegbu F.O."/>
            <person name="Lackner G."/>
            <person name="Hoffmeister D."/>
            <person name="Rencoret J."/>
            <person name="Gutierrez A."/>
            <person name="Sun H."/>
            <person name="Lindquist E."/>
            <person name="Barry K."/>
            <person name="Riley R."/>
            <person name="Grigoriev I.V."/>
            <person name="Henrissat B."/>
            <person name="Kues U."/>
            <person name="Berka R.M."/>
            <person name="Martinez A.T."/>
            <person name="Covert S.F."/>
            <person name="Blanchette R.A."/>
            <person name="Cullen D."/>
        </authorList>
    </citation>
    <scope>NUCLEOTIDE SEQUENCE [LARGE SCALE GENOMIC DNA]</scope>
    <source>
        <strain evidence="4 5">11061_1 CR5-6</strain>
    </source>
</reference>
<accession>A0A0C3P2F9</accession>
<keyword evidence="1" id="KW-0479">Metal-binding</keyword>
<feature type="region of interest" description="Disordered" evidence="2">
    <location>
        <begin position="76"/>
        <end position="118"/>
    </location>
</feature>
<gene>
    <name evidence="4" type="ORF">PHLGIDRAFT_367802</name>
</gene>
<dbReference type="Proteomes" id="UP000053257">
    <property type="component" value="Unassembled WGS sequence"/>
</dbReference>
<proteinExistence type="predicted"/>
<feature type="compositionally biased region" description="Low complexity" evidence="2">
    <location>
        <begin position="206"/>
        <end position="224"/>
    </location>
</feature>
<keyword evidence="1" id="KW-0863">Zinc-finger</keyword>
<feature type="domain" description="C2H2-type" evidence="3">
    <location>
        <begin position="534"/>
        <end position="561"/>
    </location>
</feature>
<dbReference type="PROSITE" id="PS00028">
    <property type="entry name" value="ZINC_FINGER_C2H2_1"/>
    <property type="match status" value="1"/>
</dbReference>
<dbReference type="PROSITE" id="PS50157">
    <property type="entry name" value="ZINC_FINGER_C2H2_2"/>
    <property type="match status" value="1"/>
</dbReference>
<name>A0A0C3P2F9_PHLG1</name>
<feature type="region of interest" description="Disordered" evidence="2">
    <location>
        <begin position="199"/>
        <end position="228"/>
    </location>
</feature>
<dbReference type="OrthoDB" id="10688950at2759"/>
<dbReference type="GO" id="GO:0008270">
    <property type="term" value="F:zinc ion binding"/>
    <property type="evidence" value="ECO:0007669"/>
    <property type="project" value="UniProtKB-KW"/>
</dbReference>
<dbReference type="EMBL" id="KN840441">
    <property type="protein sequence ID" value="KIP12089.1"/>
    <property type="molecule type" value="Genomic_DNA"/>
</dbReference>
<feature type="region of interest" description="Disordered" evidence="2">
    <location>
        <begin position="621"/>
        <end position="709"/>
    </location>
</feature>
<sequence length="709" mass="78421">MARAKKERAPRRHCVRFRPDKQCAPLPDTNSDEEIEDTGFTLTDIPEEMTHSYRLVKNPFDATGPLPMFEHVFELKPAHENQEDHKLTNDRKRRRRPVETEQNMQREASRSPEHVSPSVEVPLPKITVEPSDYVHRGMENRRPPPGLIAMPEPLFDPAGLAREGLGPRSPHDFFVSAMDPHTPIGAPFSYLSSRRTSLSVQTDVGSSRGPSPSTSSSQDSALSSAEHVGPLRSSGLFDRAVLLDDMHIAYPEENMACHPHSLHPAQHVQFPSFHLHQHHYMPPQYPDFRHPAAFDCPDFQNVQDFFSPPHAALQSGFPTAGRDDMHPERIAHTVFPEATNSHPMHDRFTHNPAHGPLRHARLGQSGSSLIFSVPGSRAAGSLDNSPYPGFLGPHQHFEPVSRSHSPAGRYDQHLSLPTLPPPISRAPTPMRAPETQPLDPRPTVLPPPTTQSVRFIPVIMPAPPPAPRPPPLSVPAPAFDLDLSYPLVDPSKTVSWTTHFDALGRKGKKKTRSKKLKADLPQSGCDPAGNPVFYRCPLCPRSFQRRNGLAIHLKWHYKERDNDGEVLYVEAVASTNGESRVEDDQDQDRTAPPVQGLGIILEPESAPDMEPLQVDLGIGLPSSVMRAPTPQLFDTPSPRRRRHAKPGSTIPLPPSLSDMPGPITPLATPPPTPGGLPSHSFVYKPSTQDDPRARLESAGSMWELFGSED</sequence>
<evidence type="ECO:0000256" key="2">
    <source>
        <dbReference type="SAM" id="MobiDB-lite"/>
    </source>
</evidence>
<dbReference type="AlphaFoldDB" id="A0A0C3P2F9"/>
<evidence type="ECO:0000256" key="1">
    <source>
        <dbReference type="PROSITE-ProRule" id="PRU00042"/>
    </source>
</evidence>
<dbReference type="HOGENOM" id="CLU_389372_0_0_1"/>
<dbReference type="InterPro" id="IPR013087">
    <property type="entry name" value="Znf_C2H2_type"/>
</dbReference>
<feature type="compositionally biased region" description="Basic and acidic residues" evidence="2">
    <location>
        <begin position="76"/>
        <end position="90"/>
    </location>
</feature>
<keyword evidence="1" id="KW-0862">Zinc</keyword>
<evidence type="ECO:0000259" key="3">
    <source>
        <dbReference type="PROSITE" id="PS50157"/>
    </source>
</evidence>
<evidence type="ECO:0000313" key="4">
    <source>
        <dbReference type="EMBL" id="KIP12089.1"/>
    </source>
</evidence>
<keyword evidence="5" id="KW-1185">Reference proteome</keyword>
<dbReference type="InterPro" id="IPR036236">
    <property type="entry name" value="Znf_C2H2_sf"/>
</dbReference>
<feature type="region of interest" description="Disordered" evidence="2">
    <location>
        <begin position="399"/>
        <end position="447"/>
    </location>
</feature>
<evidence type="ECO:0000313" key="5">
    <source>
        <dbReference type="Proteomes" id="UP000053257"/>
    </source>
</evidence>